<dbReference type="AlphaFoldDB" id="W4H6T1"/>
<dbReference type="Pfam" id="PF23741">
    <property type="entry name" value="DUF7164"/>
    <property type="match status" value="1"/>
</dbReference>
<evidence type="ECO:0000259" key="1">
    <source>
        <dbReference type="Pfam" id="PF23741"/>
    </source>
</evidence>
<dbReference type="InterPro" id="IPR055588">
    <property type="entry name" value="DUF7164"/>
</dbReference>
<evidence type="ECO:0000313" key="2">
    <source>
        <dbReference type="EMBL" id="ETV87286.1"/>
    </source>
</evidence>
<dbReference type="VEuPathDB" id="FungiDB:H257_02232"/>
<dbReference type="RefSeq" id="XP_009824085.1">
    <property type="nucleotide sequence ID" value="XM_009825783.1"/>
</dbReference>
<proteinExistence type="predicted"/>
<dbReference type="STRING" id="112090.W4H6T1"/>
<sequence length="94" mass="10903">MYSGHLAIPSCTNSTGFDKRDDLLDFPTFSNESVNRHPHVHARQDLIFFSKSHFRRGDYDHMQLHDLNLGKVSEYATFMALQATTQYKLAIDKR</sequence>
<dbReference type="EMBL" id="KI913116">
    <property type="protein sequence ID" value="ETV87286.1"/>
    <property type="molecule type" value="Genomic_DNA"/>
</dbReference>
<organism evidence="2">
    <name type="scientific">Aphanomyces astaci</name>
    <name type="common">Crayfish plague agent</name>
    <dbReference type="NCBI Taxonomy" id="112090"/>
    <lineage>
        <taxon>Eukaryota</taxon>
        <taxon>Sar</taxon>
        <taxon>Stramenopiles</taxon>
        <taxon>Oomycota</taxon>
        <taxon>Saprolegniomycetes</taxon>
        <taxon>Saprolegniales</taxon>
        <taxon>Verrucalvaceae</taxon>
        <taxon>Aphanomyces</taxon>
    </lineage>
</organism>
<dbReference type="OrthoDB" id="10049831at2759"/>
<reference evidence="2" key="1">
    <citation type="submission" date="2013-12" db="EMBL/GenBank/DDBJ databases">
        <title>The Genome Sequence of Aphanomyces astaci APO3.</title>
        <authorList>
            <consortium name="The Broad Institute Genomics Platform"/>
            <person name="Russ C."/>
            <person name="Tyler B."/>
            <person name="van West P."/>
            <person name="Dieguez-Uribeondo J."/>
            <person name="Young S.K."/>
            <person name="Zeng Q."/>
            <person name="Gargeya S."/>
            <person name="Fitzgerald M."/>
            <person name="Abouelleil A."/>
            <person name="Alvarado L."/>
            <person name="Chapman S.B."/>
            <person name="Gainer-Dewar J."/>
            <person name="Goldberg J."/>
            <person name="Griggs A."/>
            <person name="Gujja S."/>
            <person name="Hansen M."/>
            <person name="Howarth C."/>
            <person name="Imamovic A."/>
            <person name="Ireland A."/>
            <person name="Larimer J."/>
            <person name="McCowan C."/>
            <person name="Murphy C."/>
            <person name="Pearson M."/>
            <person name="Poon T.W."/>
            <person name="Priest M."/>
            <person name="Roberts A."/>
            <person name="Saif S."/>
            <person name="Shea T."/>
            <person name="Sykes S."/>
            <person name="Wortman J."/>
            <person name="Nusbaum C."/>
            <person name="Birren B."/>
        </authorList>
    </citation>
    <scope>NUCLEOTIDE SEQUENCE [LARGE SCALE GENOMIC DNA]</scope>
    <source>
        <strain evidence="2">APO3</strain>
    </source>
</reference>
<dbReference type="GeneID" id="20804228"/>
<gene>
    <name evidence="2" type="ORF">H257_02232</name>
</gene>
<accession>W4H6T1</accession>
<name>W4H6T1_APHAT</name>
<protein>
    <recommendedName>
        <fullName evidence="1">DUF7164 domain-containing protein</fullName>
    </recommendedName>
</protein>
<feature type="domain" description="DUF7164" evidence="1">
    <location>
        <begin position="1"/>
        <end position="81"/>
    </location>
</feature>